<name>A0A561VHB9_9ACTN</name>
<comment type="caution">
    <text evidence="1">The sequence shown here is derived from an EMBL/GenBank/DDBJ whole genome shotgun (WGS) entry which is preliminary data.</text>
</comment>
<proteinExistence type="predicted"/>
<evidence type="ECO:0000313" key="2">
    <source>
        <dbReference type="Proteomes" id="UP000319927"/>
    </source>
</evidence>
<reference evidence="1 2" key="1">
    <citation type="submission" date="2019-06" db="EMBL/GenBank/DDBJ databases">
        <title>Sequencing the genomes of 1000 actinobacteria strains.</title>
        <authorList>
            <person name="Klenk H.-P."/>
        </authorList>
    </citation>
    <scope>NUCLEOTIDE SEQUENCE [LARGE SCALE GENOMIC DNA]</scope>
    <source>
        <strain evidence="1 2">DSM 102131</strain>
    </source>
</reference>
<dbReference type="EMBL" id="VIXA01000005">
    <property type="protein sequence ID" value="TWG11009.1"/>
    <property type="molecule type" value="Genomic_DNA"/>
</dbReference>
<organism evidence="1 2">
    <name type="scientific">Micromonospora palomenae</name>
    <dbReference type="NCBI Taxonomy" id="1461247"/>
    <lineage>
        <taxon>Bacteria</taxon>
        <taxon>Bacillati</taxon>
        <taxon>Actinomycetota</taxon>
        <taxon>Actinomycetes</taxon>
        <taxon>Micromonosporales</taxon>
        <taxon>Micromonosporaceae</taxon>
        <taxon>Micromonospora</taxon>
    </lineage>
</organism>
<keyword evidence="2" id="KW-1185">Reference proteome</keyword>
<accession>A0A561VHB9</accession>
<protein>
    <recommendedName>
        <fullName evidence="3">CdiI immunity protein domain-containing protein</fullName>
    </recommendedName>
</protein>
<dbReference type="AlphaFoldDB" id="A0A561VHB9"/>
<evidence type="ECO:0008006" key="3">
    <source>
        <dbReference type="Google" id="ProtNLM"/>
    </source>
</evidence>
<dbReference type="Proteomes" id="UP000319927">
    <property type="component" value="Unassembled WGS sequence"/>
</dbReference>
<gene>
    <name evidence="1" type="ORF">FHX75_1597</name>
</gene>
<sequence>MASRRLQDFLSTYCNLDEDPTETLRVMHGQLGAQTRPWLLPELDAAIAAHSISPALATRLTSLHFDSSADVADWLRDLRTSWFGDD</sequence>
<evidence type="ECO:0000313" key="1">
    <source>
        <dbReference type="EMBL" id="TWG11009.1"/>
    </source>
</evidence>
<dbReference type="RefSeq" id="WP_170285483.1">
    <property type="nucleotide sequence ID" value="NZ_VIXA01000005.1"/>
</dbReference>